<dbReference type="EnsemblFungi" id="CEF87160">
    <property type="protein sequence ID" value="CEF87160"/>
    <property type="gene ID" value="FGRRES_16622_M"/>
</dbReference>
<organism evidence="1 3">
    <name type="scientific">Gibberella zeae (strain ATCC MYA-4620 / CBS 123657 / FGSC 9075 / NRRL 31084 / PH-1)</name>
    <name type="common">Wheat head blight fungus</name>
    <name type="synonym">Fusarium graminearum</name>
    <dbReference type="NCBI Taxonomy" id="229533"/>
    <lineage>
        <taxon>Eukaryota</taxon>
        <taxon>Fungi</taxon>
        <taxon>Dikarya</taxon>
        <taxon>Ascomycota</taxon>
        <taxon>Pezizomycotina</taxon>
        <taxon>Sordariomycetes</taxon>
        <taxon>Hypocreomycetidae</taxon>
        <taxon>Hypocreales</taxon>
        <taxon>Nectriaceae</taxon>
        <taxon>Fusarium</taxon>
    </lineage>
</organism>
<dbReference type="AlphaFoldDB" id="A0A098DZ76"/>
<reference evidence="1 3" key="3">
    <citation type="journal article" date="2015" name="BMC Genomics">
        <title>The completed genome sequence of the pathogenic ascomycete fungus Fusarium graminearum.</title>
        <authorList>
            <person name="King R."/>
            <person name="Urban M."/>
            <person name="Hammond-Kosack M.C."/>
            <person name="Hassani-Pak K."/>
            <person name="Hammond-Kosack K.E."/>
        </authorList>
    </citation>
    <scope>NUCLEOTIDE SEQUENCE [LARGE SCALE GENOMIC DNA]</scope>
    <source>
        <strain evidence="3">ATCC MYA-4620 / CBS 123657 / FGSC 9075 / NRRL 31084 / PH-1</strain>
        <strain evidence="1">PH-1</strain>
    </source>
</reference>
<dbReference type="InParanoid" id="A0A098DZ76"/>
<accession>A0A098DZ76</accession>
<reference evidence="2" key="4">
    <citation type="submission" date="2017-01" db="UniProtKB">
        <authorList>
            <consortium name="EnsemblFungi"/>
        </authorList>
    </citation>
    <scope>IDENTIFICATION</scope>
    <source>
        <strain evidence="2">PH-1 / ATCC MYA-4620 / FGSC 9075 / NRRL 31084</strain>
    </source>
</reference>
<evidence type="ECO:0000313" key="3">
    <source>
        <dbReference type="Proteomes" id="UP000070720"/>
    </source>
</evidence>
<name>A0A098DZ76_GIBZE</name>
<reference evidence="2 3" key="1">
    <citation type="journal article" date="2007" name="Science">
        <title>The Fusarium graminearum genome reveals a link between localized polymorphism and pathogen specialization.</title>
        <authorList>
            <person name="Cuomo C.A."/>
            <person name="Gueldener U."/>
            <person name="Xu J.-R."/>
            <person name="Trail F."/>
            <person name="Turgeon B.G."/>
            <person name="Di Pietro A."/>
            <person name="Walton J.D."/>
            <person name="Ma L.-J."/>
            <person name="Baker S.E."/>
            <person name="Rep M."/>
            <person name="Adam G."/>
            <person name="Antoniw J."/>
            <person name="Baldwin T."/>
            <person name="Calvo S.E."/>
            <person name="Chang Y.-L."/>
            <person name="DeCaprio D."/>
            <person name="Gale L.R."/>
            <person name="Gnerre S."/>
            <person name="Goswami R.S."/>
            <person name="Hammond-Kosack K."/>
            <person name="Harris L.J."/>
            <person name="Hilburn K."/>
            <person name="Kennell J.C."/>
            <person name="Kroken S."/>
            <person name="Magnuson J.K."/>
            <person name="Mannhaupt G."/>
            <person name="Mauceli E.W."/>
            <person name="Mewes H.-W."/>
            <person name="Mitterbauer R."/>
            <person name="Muehlbauer G."/>
            <person name="Muensterkoetter M."/>
            <person name="Nelson D."/>
            <person name="O'Donnell K."/>
            <person name="Ouellet T."/>
            <person name="Qi W."/>
            <person name="Quesneville H."/>
            <person name="Roncero M.I.G."/>
            <person name="Seong K.-Y."/>
            <person name="Tetko I.V."/>
            <person name="Urban M."/>
            <person name="Waalwijk C."/>
            <person name="Ward T.J."/>
            <person name="Yao J."/>
            <person name="Birren B.W."/>
            <person name="Kistler H.C."/>
        </authorList>
    </citation>
    <scope>NUCLEOTIDE SEQUENCE [LARGE SCALE GENOMIC DNA]</scope>
    <source>
        <strain evidence="3">ATCC MYA-4620 / CBS 123657 / FGSC 9075 / NRRL 31084 / PH-1</strain>
        <strain evidence="2">PH-1 / ATCC MYA-4620 / FGSC 9075 / NRRL 31084</strain>
    </source>
</reference>
<evidence type="ECO:0000313" key="2">
    <source>
        <dbReference type="EnsemblFungi" id="CEF87160"/>
    </source>
</evidence>
<reference evidence="2 3" key="2">
    <citation type="journal article" date="2010" name="Nature">
        <title>Comparative genomics reveals mobile pathogenicity chromosomes in Fusarium.</title>
        <authorList>
            <person name="Ma L.J."/>
            <person name="van der Does H.C."/>
            <person name="Borkovich K.A."/>
            <person name="Coleman J.J."/>
            <person name="Daboussi M.J."/>
            <person name="Di Pietro A."/>
            <person name="Dufresne M."/>
            <person name="Freitag M."/>
            <person name="Grabherr M."/>
            <person name="Henrissat B."/>
            <person name="Houterman P.M."/>
            <person name="Kang S."/>
            <person name="Shim W.B."/>
            <person name="Woloshuk C."/>
            <person name="Xie X."/>
            <person name="Xu J.R."/>
            <person name="Antoniw J."/>
            <person name="Baker S.E."/>
            <person name="Bluhm B.H."/>
            <person name="Breakspear A."/>
            <person name="Brown D.W."/>
            <person name="Butchko R.A."/>
            <person name="Chapman S."/>
            <person name="Coulson R."/>
            <person name="Coutinho P.M."/>
            <person name="Danchin E.G."/>
            <person name="Diener A."/>
            <person name="Gale L.R."/>
            <person name="Gardiner D.M."/>
            <person name="Goff S."/>
            <person name="Hammond-Kosack K.E."/>
            <person name="Hilburn K."/>
            <person name="Hua-Van A."/>
            <person name="Jonkers W."/>
            <person name="Kazan K."/>
            <person name="Kodira C.D."/>
            <person name="Koehrsen M."/>
            <person name="Kumar L."/>
            <person name="Lee Y.H."/>
            <person name="Li L."/>
            <person name="Manners J.M."/>
            <person name="Miranda-Saavedra D."/>
            <person name="Mukherjee M."/>
            <person name="Park G."/>
            <person name="Park J."/>
            <person name="Park S.Y."/>
            <person name="Proctor R.H."/>
            <person name="Regev A."/>
            <person name="Ruiz-Roldan M.C."/>
            <person name="Sain D."/>
            <person name="Sakthikumar S."/>
            <person name="Sykes S."/>
            <person name="Schwartz D.C."/>
            <person name="Turgeon B.G."/>
            <person name="Wapinski I."/>
            <person name="Yoder O."/>
            <person name="Young S."/>
            <person name="Zeng Q."/>
            <person name="Zhou S."/>
            <person name="Galagan J."/>
            <person name="Cuomo C.A."/>
            <person name="Kistler H.C."/>
            <person name="Rep M."/>
        </authorList>
    </citation>
    <scope>GENOME REANNOTATION</scope>
    <source>
        <strain evidence="3">ATCC MYA-4620 / CBS 123657 / FGSC 9075 / NRRL 31084 / PH-1</strain>
        <strain evidence="2">PH-1 / ATCC MYA-4620 / FGSC 9075 / NRRL 31084</strain>
    </source>
</reference>
<sequence length="358" mass="40088">MYTKHQVPWRTTFTTIALLLISFFLLSYTSSPPRLGLSPRTVAADGDQLQQHAAGGLTKRVTDTYSKAHDKGHWLHCRMSMTKEEAKESNRGKSLESPSYLQVNGLEEPEGWNPHDASVSQFGDNLNEALRSLSIPIDFHHESWVHVHEADIFNDPSWLIDGSDGNIDDFENCIPTGAFFHNSFIAEAGVIIADNNYAVDPALLANAMNPNDLATHIRKWSDAVWMQWWKVCHEKGEDVKNVKYIIRSKINNGETLNFIFQAILNKHARDAKGKTIGTWDNRITMTIKEDPDELYGILGSPNGAGAAYLLLNHKERLGLKIINKVDIFVAEGSHEVKGIAVDKDTSETITLLFHVTDV</sequence>
<proteinExistence type="predicted"/>
<dbReference type="VEuPathDB" id="FungiDB:FGRAMPH1_01G19831"/>
<protein>
    <submittedName>
        <fullName evidence="1">Chromosome 3, complete genome</fullName>
    </submittedName>
</protein>
<dbReference type="STRING" id="229533.A0A098DZ76"/>
<dbReference type="Proteomes" id="UP000070720">
    <property type="component" value="Chromosome 3"/>
</dbReference>
<keyword evidence="3" id="KW-1185">Reference proteome</keyword>
<accession>A0A0E0SL47</accession>
<dbReference type="EMBL" id="HG970334">
    <property type="protein sequence ID" value="CEF87160.1"/>
    <property type="molecule type" value="Genomic_DNA"/>
</dbReference>
<evidence type="ECO:0000313" key="1">
    <source>
        <dbReference type="EMBL" id="CEF87160.1"/>
    </source>
</evidence>
<gene>
    <name evidence="2" type="primary">FG06237.1</name>
    <name evidence="1" type="ORF">FGRAMPH1_01T19831</name>
</gene>